<dbReference type="GO" id="GO:0004521">
    <property type="term" value="F:RNA endonuclease activity"/>
    <property type="evidence" value="ECO:0007669"/>
    <property type="project" value="TreeGrafter"/>
</dbReference>
<dbReference type="InParanoid" id="W0DXZ2"/>
<keyword evidence="2" id="KW-1185">Reference proteome</keyword>
<name>W0DXZ2_9GAMM</name>
<dbReference type="Pfam" id="PF02452">
    <property type="entry name" value="PemK_toxin"/>
    <property type="match status" value="1"/>
</dbReference>
<dbReference type="GO" id="GO:0016075">
    <property type="term" value="P:rRNA catabolic process"/>
    <property type="evidence" value="ECO:0007669"/>
    <property type="project" value="TreeGrafter"/>
</dbReference>
<evidence type="ECO:0000313" key="1">
    <source>
        <dbReference type="EMBL" id="AHF01854.1"/>
    </source>
</evidence>
<evidence type="ECO:0000313" key="2">
    <source>
        <dbReference type="Proteomes" id="UP000005380"/>
    </source>
</evidence>
<dbReference type="STRING" id="717772.THIAE_08885"/>
<reference evidence="1 2" key="1">
    <citation type="submission" date="2013-12" db="EMBL/GenBank/DDBJ databases">
        <authorList>
            <consortium name="DOE Joint Genome Institute"/>
            <person name="Kappler U."/>
            <person name="Huntemann M."/>
            <person name="Han J."/>
            <person name="Chen A."/>
            <person name="Kyrpides N."/>
            <person name="Mavromatis K."/>
            <person name="Markowitz V."/>
            <person name="Palaniappan K."/>
            <person name="Ivanova N."/>
            <person name="Schaumberg A."/>
            <person name="Pati A."/>
            <person name="Liolios K."/>
            <person name="Nordberg H.P."/>
            <person name="Cantor M.N."/>
            <person name="Hua S.X."/>
            <person name="Woyke T."/>
        </authorList>
    </citation>
    <scope>NUCLEOTIDE SEQUENCE [LARGE SCALE GENOMIC DNA]</scope>
    <source>
        <strain evidence="2">AL2</strain>
    </source>
</reference>
<dbReference type="Proteomes" id="UP000005380">
    <property type="component" value="Chromosome"/>
</dbReference>
<dbReference type="InterPro" id="IPR003477">
    <property type="entry name" value="PemK-like"/>
</dbReference>
<dbReference type="AlphaFoldDB" id="W0DXZ2"/>
<protein>
    <submittedName>
        <fullName evidence="1">MazF family transcriptional regulator</fullName>
    </submittedName>
</protein>
<dbReference type="GO" id="GO:0003677">
    <property type="term" value="F:DNA binding"/>
    <property type="evidence" value="ECO:0007669"/>
    <property type="project" value="InterPro"/>
</dbReference>
<dbReference type="eggNOG" id="COG2337">
    <property type="taxonomic scope" value="Bacteria"/>
</dbReference>
<dbReference type="InterPro" id="IPR011067">
    <property type="entry name" value="Plasmid_toxin/cell-grow_inhib"/>
</dbReference>
<dbReference type="HOGENOM" id="CLU_121823_1_1_6"/>
<gene>
    <name evidence="1" type="ORF">THIAE_08885</name>
</gene>
<dbReference type="GO" id="GO:0006402">
    <property type="term" value="P:mRNA catabolic process"/>
    <property type="evidence" value="ECO:0007669"/>
    <property type="project" value="TreeGrafter"/>
</dbReference>
<dbReference type="SUPFAM" id="SSF50118">
    <property type="entry name" value="Cell growth inhibitor/plasmid maintenance toxic component"/>
    <property type="match status" value="1"/>
</dbReference>
<dbReference type="RefSeq" id="WP_006460911.1">
    <property type="nucleotide sequence ID" value="NZ_CP007030.1"/>
</dbReference>
<dbReference type="KEGG" id="tao:THIAE_08885"/>
<proteinExistence type="predicted"/>
<dbReference type="Gene3D" id="2.30.30.110">
    <property type="match status" value="1"/>
</dbReference>
<organism evidence="1 2">
    <name type="scientific">Thiomicrospira aerophila AL3</name>
    <dbReference type="NCBI Taxonomy" id="717772"/>
    <lineage>
        <taxon>Bacteria</taxon>
        <taxon>Pseudomonadati</taxon>
        <taxon>Pseudomonadota</taxon>
        <taxon>Gammaproteobacteria</taxon>
        <taxon>Thiotrichales</taxon>
        <taxon>Piscirickettsiaceae</taxon>
        <taxon>Thiomicrospira</taxon>
    </lineage>
</organism>
<dbReference type="OrthoDB" id="6064990at2"/>
<dbReference type="PANTHER" id="PTHR33988">
    <property type="entry name" value="ENDORIBONUCLEASE MAZF-RELATED"/>
    <property type="match status" value="1"/>
</dbReference>
<accession>W0DXZ2</accession>
<dbReference type="EMBL" id="CP007030">
    <property type="protein sequence ID" value="AHF01854.1"/>
    <property type="molecule type" value="Genomic_DNA"/>
</dbReference>
<sequence>MIRRGEIYLVNFGKQYNSEFGKVRPALIIQNNLANRVLDKVHFKGVTVIPLTTNLVGGRLRVQIKARDHLKQTSEICINELCTLDLSRIQQDLVLTQLQQDEITEVEQKLRQHLAL</sequence>